<keyword evidence="4 8" id="KW-1015">Disulfide bond</keyword>
<evidence type="ECO:0000256" key="1">
    <source>
        <dbReference type="ARBA" id="ARBA00008987"/>
    </source>
</evidence>
<keyword evidence="11" id="KW-1185">Reference proteome</keyword>
<dbReference type="PIRSF" id="PIRSF000077">
    <property type="entry name" value="Thioredoxin"/>
    <property type="match status" value="1"/>
</dbReference>
<dbReference type="PROSITE" id="PS51352">
    <property type="entry name" value="THIOREDOXIN_2"/>
    <property type="match status" value="1"/>
</dbReference>
<dbReference type="GO" id="GO:0005737">
    <property type="term" value="C:cytoplasm"/>
    <property type="evidence" value="ECO:0007669"/>
    <property type="project" value="TreeGrafter"/>
</dbReference>
<protein>
    <recommendedName>
        <fullName evidence="6">Thioredoxin</fullName>
    </recommendedName>
</protein>
<reference evidence="10" key="1">
    <citation type="journal article" date="2019" name="Microbiol. Resour. Announc.">
        <title>Complete Genome Sequence of Rubrobacter xylanophilus Strain AA3-22, Isolated from Arima Onsen in Japan.</title>
        <authorList>
            <person name="Tomariguchi N."/>
            <person name="Miyazaki K."/>
        </authorList>
    </citation>
    <scope>NUCLEOTIDE SEQUENCE [LARGE SCALE GENOMIC DNA]</scope>
    <source>
        <strain evidence="10">AA3-22</strain>
    </source>
</reference>
<name>A0A510HKC9_9ACTN</name>
<feature type="domain" description="Thioredoxin" evidence="9">
    <location>
        <begin position="1"/>
        <end position="108"/>
    </location>
</feature>
<feature type="active site" description="Nucleophile" evidence="7">
    <location>
        <position position="35"/>
    </location>
</feature>
<keyword evidence="3" id="KW-0249">Electron transport</keyword>
<dbReference type="InterPro" id="IPR013766">
    <property type="entry name" value="Thioredoxin_domain"/>
</dbReference>
<dbReference type="Gene3D" id="3.40.30.10">
    <property type="entry name" value="Glutaredoxin"/>
    <property type="match status" value="1"/>
</dbReference>
<dbReference type="AlphaFoldDB" id="A0A510HKC9"/>
<dbReference type="InterPro" id="IPR036249">
    <property type="entry name" value="Thioredoxin-like_sf"/>
</dbReference>
<organism evidence="10 11">
    <name type="scientific">Rubrobacter xylanophilus</name>
    <dbReference type="NCBI Taxonomy" id="49319"/>
    <lineage>
        <taxon>Bacteria</taxon>
        <taxon>Bacillati</taxon>
        <taxon>Actinomycetota</taxon>
        <taxon>Rubrobacteria</taxon>
        <taxon>Rubrobacterales</taxon>
        <taxon>Rubrobacteraceae</taxon>
        <taxon>Rubrobacter</taxon>
    </lineage>
</organism>
<dbReference type="RefSeq" id="WP_172620822.1">
    <property type="nucleotide sequence ID" value="NZ_AP019791.1"/>
</dbReference>
<evidence type="ECO:0000313" key="10">
    <source>
        <dbReference type="EMBL" id="BBL80470.1"/>
    </source>
</evidence>
<evidence type="ECO:0000256" key="5">
    <source>
        <dbReference type="ARBA" id="ARBA00023284"/>
    </source>
</evidence>
<evidence type="ECO:0000256" key="8">
    <source>
        <dbReference type="PIRSR" id="PIRSR000077-4"/>
    </source>
</evidence>
<evidence type="ECO:0000256" key="3">
    <source>
        <dbReference type="ARBA" id="ARBA00022982"/>
    </source>
</evidence>
<dbReference type="CDD" id="cd02947">
    <property type="entry name" value="TRX_family"/>
    <property type="match status" value="1"/>
</dbReference>
<dbReference type="Pfam" id="PF00085">
    <property type="entry name" value="Thioredoxin"/>
    <property type="match status" value="1"/>
</dbReference>
<proteinExistence type="inferred from homology"/>
<dbReference type="GO" id="GO:0015035">
    <property type="term" value="F:protein-disulfide reductase activity"/>
    <property type="evidence" value="ECO:0007669"/>
    <property type="project" value="InterPro"/>
</dbReference>
<evidence type="ECO:0000313" key="11">
    <source>
        <dbReference type="Proteomes" id="UP000318065"/>
    </source>
</evidence>
<evidence type="ECO:0000256" key="2">
    <source>
        <dbReference type="ARBA" id="ARBA00022448"/>
    </source>
</evidence>
<keyword evidence="5 8" id="KW-0676">Redox-active center</keyword>
<feature type="active site" description="Nucleophile" evidence="7">
    <location>
        <position position="32"/>
    </location>
</feature>
<dbReference type="SUPFAM" id="SSF52833">
    <property type="entry name" value="Thioredoxin-like"/>
    <property type="match status" value="1"/>
</dbReference>
<dbReference type="EMBL" id="AP019791">
    <property type="protein sequence ID" value="BBL80470.1"/>
    <property type="molecule type" value="Genomic_DNA"/>
</dbReference>
<evidence type="ECO:0000256" key="4">
    <source>
        <dbReference type="ARBA" id="ARBA00023157"/>
    </source>
</evidence>
<evidence type="ECO:0000256" key="6">
    <source>
        <dbReference type="PIRNR" id="PIRNR000077"/>
    </source>
</evidence>
<comment type="similarity">
    <text evidence="1 6">Belongs to the thioredoxin family.</text>
</comment>
<feature type="site" description="Deprotonates C-terminal active site Cys" evidence="7">
    <location>
        <position position="26"/>
    </location>
</feature>
<evidence type="ECO:0000256" key="7">
    <source>
        <dbReference type="PIRSR" id="PIRSR000077-1"/>
    </source>
</evidence>
<feature type="site" description="Contributes to redox potential value" evidence="7">
    <location>
        <position position="34"/>
    </location>
</feature>
<accession>A0A510HKC9</accession>
<feature type="disulfide bond" description="Redox-active" evidence="8">
    <location>
        <begin position="32"/>
        <end position="35"/>
    </location>
</feature>
<evidence type="ECO:0000259" key="9">
    <source>
        <dbReference type="PROSITE" id="PS51352"/>
    </source>
</evidence>
<keyword evidence="2" id="KW-0813">Transport</keyword>
<sequence>MSNIENITGNEIPTRVLDASGPVALDFYQESCPPCHVLEPRLEKVAARYVDRLTVYRVNVDRDLAVAKRFGVMSIPTVLVLRNGEETQRLDGLIRESDLTTTFDRATDT</sequence>
<dbReference type="InterPro" id="IPR005746">
    <property type="entry name" value="Thioredoxin"/>
</dbReference>
<dbReference type="PANTHER" id="PTHR45663">
    <property type="entry name" value="GEO12009P1"/>
    <property type="match status" value="1"/>
</dbReference>
<feature type="site" description="Contributes to redox potential value" evidence="7">
    <location>
        <position position="33"/>
    </location>
</feature>
<dbReference type="Proteomes" id="UP000318065">
    <property type="component" value="Chromosome"/>
</dbReference>
<dbReference type="PANTHER" id="PTHR45663:SF11">
    <property type="entry name" value="GEO12009P1"/>
    <property type="match status" value="1"/>
</dbReference>
<gene>
    <name evidence="10" type="ORF">RxyAA322_23240</name>
</gene>